<dbReference type="Proteomes" id="UP000433071">
    <property type="component" value="Unassembled WGS sequence"/>
</dbReference>
<gene>
    <name evidence="1" type="ORF">GJ743_18375</name>
</gene>
<proteinExistence type="predicted"/>
<reference evidence="1 2" key="1">
    <citation type="submission" date="2019-11" db="EMBL/GenBank/DDBJ databases">
        <title>Agromyces kandeliae sp. nov., isolated from mangrove soil.</title>
        <authorList>
            <person name="Wang R."/>
        </authorList>
    </citation>
    <scope>NUCLEOTIDE SEQUENCE [LARGE SCALE GENOMIC DNA]</scope>
    <source>
        <strain evidence="1 2">JCM 11433</strain>
    </source>
</reference>
<name>A0A6I3MJA2_9MICO</name>
<keyword evidence="2" id="KW-1185">Reference proteome</keyword>
<dbReference type="InterPro" id="IPR023393">
    <property type="entry name" value="START-like_dom_sf"/>
</dbReference>
<dbReference type="OrthoDB" id="9810827at2"/>
<dbReference type="RefSeq" id="WP_155053355.1">
    <property type="nucleotide sequence ID" value="NZ_BAAAIB010000008.1"/>
</dbReference>
<dbReference type="SUPFAM" id="SSF55961">
    <property type="entry name" value="Bet v1-like"/>
    <property type="match status" value="1"/>
</dbReference>
<sequence length="138" mass="14831">MIEIARTRRTSSASASLYFERWCAIETHPEWAPSMEYFNLSEPFGAGAGGVLKTVGGQESPFRITTVGPGFVYADTTELDGAELTVHHEAVEGLDGTEVTLSAWVDGPGEAQLAREMSDEVQHSCERDLAALAALLEG</sequence>
<evidence type="ECO:0000313" key="1">
    <source>
        <dbReference type="EMBL" id="MTH70333.1"/>
    </source>
</evidence>
<accession>A0A6I3MJA2</accession>
<dbReference type="EMBL" id="WMLB01000044">
    <property type="protein sequence ID" value="MTH70333.1"/>
    <property type="molecule type" value="Genomic_DNA"/>
</dbReference>
<evidence type="ECO:0008006" key="3">
    <source>
        <dbReference type="Google" id="ProtNLM"/>
    </source>
</evidence>
<protein>
    <recommendedName>
        <fullName evidence="3">SRPBCC family protein</fullName>
    </recommendedName>
</protein>
<organism evidence="1 2">
    <name type="scientific">Agromyces bracchium</name>
    <dbReference type="NCBI Taxonomy" id="88376"/>
    <lineage>
        <taxon>Bacteria</taxon>
        <taxon>Bacillati</taxon>
        <taxon>Actinomycetota</taxon>
        <taxon>Actinomycetes</taxon>
        <taxon>Micrococcales</taxon>
        <taxon>Microbacteriaceae</taxon>
        <taxon>Agromyces</taxon>
    </lineage>
</organism>
<dbReference type="AlphaFoldDB" id="A0A6I3MJA2"/>
<dbReference type="Gene3D" id="3.30.530.20">
    <property type="match status" value="1"/>
</dbReference>
<comment type="caution">
    <text evidence="1">The sequence shown here is derived from an EMBL/GenBank/DDBJ whole genome shotgun (WGS) entry which is preliminary data.</text>
</comment>
<evidence type="ECO:0000313" key="2">
    <source>
        <dbReference type="Proteomes" id="UP000433071"/>
    </source>
</evidence>